<sequence>MDPGNQKTSLEEFNSWNTDNLQHYLTMRGLTKEGTKDELVALCFSAGKLGLPVKPNQSEVLLDNVKCYKSILSYCDIPDPLTLHSGWFDEKSSISRWPPTFLSDISTFLIDHGDVASLSLVLKDYKVGKSNEYFTCGGLQEVFYHPLDKNTCILKANAVHPKE</sequence>
<evidence type="ECO:0000313" key="1">
    <source>
        <dbReference type="EMBL" id="CAC5404733.1"/>
    </source>
</evidence>
<name>A0A6J8D7N3_MYTCO</name>
<dbReference type="Proteomes" id="UP000507470">
    <property type="component" value="Unassembled WGS sequence"/>
</dbReference>
<dbReference type="EMBL" id="CACVKT020007029">
    <property type="protein sequence ID" value="CAC5404733.1"/>
    <property type="molecule type" value="Genomic_DNA"/>
</dbReference>
<accession>A0A6J8D7N3</accession>
<reference evidence="1 2" key="1">
    <citation type="submission" date="2020-06" db="EMBL/GenBank/DDBJ databases">
        <authorList>
            <person name="Li R."/>
            <person name="Bekaert M."/>
        </authorList>
    </citation>
    <scope>NUCLEOTIDE SEQUENCE [LARGE SCALE GENOMIC DNA]</scope>
    <source>
        <strain evidence="2">wild</strain>
    </source>
</reference>
<evidence type="ECO:0000313" key="2">
    <source>
        <dbReference type="Proteomes" id="UP000507470"/>
    </source>
</evidence>
<proteinExistence type="predicted"/>
<gene>
    <name evidence="1" type="ORF">MCOR_38490</name>
</gene>
<dbReference type="AlphaFoldDB" id="A0A6J8D7N3"/>
<keyword evidence="2" id="KW-1185">Reference proteome</keyword>
<protein>
    <recommendedName>
        <fullName evidence="3">SAP domain-containing protein</fullName>
    </recommendedName>
</protein>
<evidence type="ECO:0008006" key="3">
    <source>
        <dbReference type="Google" id="ProtNLM"/>
    </source>
</evidence>
<dbReference type="OrthoDB" id="10035901at2759"/>
<organism evidence="1 2">
    <name type="scientific">Mytilus coruscus</name>
    <name type="common">Sea mussel</name>
    <dbReference type="NCBI Taxonomy" id="42192"/>
    <lineage>
        <taxon>Eukaryota</taxon>
        <taxon>Metazoa</taxon>
        <taxon>Spiralia</taxon>
        <taxon>Lophotrochozoa</taxon>
        <taxon>Mollusca</taxon>
        <taxon>Bivalvia</taxon>
        <taxon>Autobranchia</taxon>
        <taxon>Pteriomorphia</taxon>
        <taxon>Mytilida</taxon>
        <taxon>Mytiloidea</taxon>
        <taxon>Mytilidae</taxon>
        <taxon>Mytilinae</taxon>
        <taxon>Mytilus</taxon>
    </lineage>
</organism>